<dbReference type="SUPFAM" id="SSF53474">
    <property type="entry name" value="alpha/beta-Hydrolases"/>
    <property type="match status" value="1"/>
</dbReference>
<dbReference type="Gene3D" id="3.40.50.1820">
    <property type="entry name" value="alpha/beta hydrolase"/>
    <property type="match status" value="1"/>
</dbReference>
<dbReference type="CDD" id="cd00519">
    <property type="entry name" value="Lipase_3"/>
    <property type="match status" value="1"/>
</dbReference>
<evidence type="ECO:0000313" key="2">
    <source>
        <dbReference type="EMBL" id="HJB08726.1"/>
    </source>
</evidence>
<dbReference type="PANTHER" id="PTHR45856">
    <property type="entry name" value="ALPHA/BETA-HYDROLASES SUPERFAMILY PROTEIN"/>
    <property type="match status" value="1"/>
</dbReference>
<dbReference type="PANTHER" id="PTHR45856:SF24">
    <property type="entry name" value="FUNGAL LIPASE-LIKE DOMAIN-CONTAINING PROTEIN"/>
    <property type="match status" value="1"/>
</dbReference>
<evidence type="ECO:0000259" key="1">
    <source>
        <dbReference type="Pfam" id="PF01764"/>
    </source>
</evidence>
<dbReference type="Pfam" id="PF01764">
    <property type="entry name" value="Lipase_3"/>
    <property type="match status" value="1"/>
</dbReference>
<feature type="domain" description="Fungal lipase-type" evidence="1">
    <location>
        <begin position="74"/>
        <end position="201"/>
    </location>
</feature>
<reference evidence="2" key="2">
    <citation type="submission" date="2021-04" db="EMBL/GenBank/DDBJ databases">
        <authorList>
            <person name="Gilroy R."/>
        </authorList>
    </citation>
    <scope>NUCLEOTIDE SEQUENCE</scope>
    <source>
        <strain evidence="2">CHK188-4685</strain>
    </source>
</reference>
<dbReference type="Proteomes" id="UP000886804">
    <property type="component" value="Unassembled WGS sequence"/>
</dbReference>
<dbReference type="InterPro" id="IPR002921">
    <property type="entry name" value="Fungal_lipase-type"/>
</dbReference>
<name>A0A9D2LA49_9FIRM</name>
<reference evidence="2" key="1">
    <citation type="journal article" date="2021" name="PeerJ">
        <title>Extensive microbial diversity within the chicken gut microbiome revealed by metagenomics and culture.</title>
        <authorList>
            <person name="Gilroy R."/>
            <person name="Ravi A."/>
            <person name="Getino M."/>
            <person name="Pursley I."/>
            <person name="Horton D.L."/>
            <person name="Alikhan N.F."/>
            <person name="Baker D."/>
            <person name="Gharbi K."/>
            <person name="Hall N."/>
            <person name="Watson M."/>
            <person name="Adriaenssens E.M."/>
            <person name="Foster-Nyarko E."/>
            <person name="Jarju S."/>
            <person name="Secka A."/>
            <person name="Antonio M."/>
            <person name="Oren A."/>
            <person name="Chaudhuri R.R."/>
            <person name="La Ragione R."/>
            <person name="Hildebrand F."/>
            <person name="Pallen M.J."/>
        </authorList>
    </citation>
    <scope>NUCLEOTIDE SEQUENCE</scope>
    <source>
        <strain evidence="2">CHK188-4685</strain>
    </source>
</reference>
<dbReference type="GO" id="GO:0006629">
    <property type="term" value="P:lipid metabolic process"/>
    <property type="evidence" value="ECO:0007669"/>
    <property type="project" value="InterPro"/>
</dbReference>
<dbReference type="EMBL" id="DWYS01000152">
    <property type="protein sequence ID" value="HJB08726.1"/>
    <property type="molecule type" value="Genomic_DNA"/>
</dbReference>
<proteinExistence type="predicted"/>
<accession>A0A9D2LA49</accession>
<comment type="caution">
    <text evidence="2">The sequence shown here is derived from an EMBL/GenBank/DDBJ whole genome shotgun (WGS) entry which is preliminary data.</text>
</comment>
<dbReference type="InterPro" id="IPR051218">
    <property type="entry name" value="Sec_MonoDiacylglyc_Lipase"/>
</dbReference>
<evidence type="ECO:0000313" key="3">
    <source>
        <dbReference type="Proteomes" id="UP000886804"/>
    </source>
</evidence>
<sequence>MFLSASLCSRLWASCALSGLILKDGEIAPSLPAARLYRQAGFSGPVHTFCGGPSQIDAGLMGISQDDVSRNDLIMAFRGTTNQAEDWANDFRSRLVPLKGCGRVHEGFLSSVHTLLEPMAAQLPAFFALRPRNFYMTGHSKGGAVAILMAYELTRLFPALPVPTVITFGAPRPGDADFAECCSIPVIRVESCRDLVPHLPMTPWECSRLKELSFPGETLTDELPLLRHLAVSLAKPVCGYASPGLLAPICPDAKTGPASGAARSVNVRSGSEESAFSRRSFQRILDELAAGGDFSRLADWHKEDYIF</sequence>
<gene>
    <name evidence="2" type="ORF">H9716_12830</name>
</gene>
<protein>
    <submittedName>
        <fullName evidence="2">Lipase family protein</fullName>
    </submittedName>
</protein>
<dbReference type="InterPro" id="IPR029058">
    <property type="entry name" value="AB_hydrolase_fold"/>
</dbReference>
<dbReference type="AlphaFoldDB" id="A0A9D2LA49"/>
<organism evidence="2 3">
    <name type="scientific">Candidatus Enterocloster faecavium</name>
    <dbReference type="NCBI Taxonomy" id="2838560"/>
    <lineage>
        <taxon>Bacteria</taxon>
        <taxon>Bacillati</taxon>
        <taxon>Bacillota</taxon>
        <taxon>Clostridia</taxon>
        <taxon>Lachnospirales</taxon>
        <taxon>Lachnospiraceae</taxon>
        <taxon>Enterocloster</taxon>
    </lineage>
</organism>